<dbReference type="Proteomes" id="UP001159405">
    <property type="component" value="Unassembled WGS sequence"/>
</dbReference>
<feature type="transmembrane region" description="Helical" evidence="1">
    <location>
        <begin position="43"/>
        <end position="60"/>
    </location>
</feature>
<keyword evidence="1" id="KW-1133">Transmembrane helix</keyword>
<evidence type="ECO:0000313" key="2">
    <source>
        <dbReference type="EMBL" id="CAH3155003.1"/>
    </source>
</evidence>
<keyword evidence="1" id="KW-0472">Membrane</keyword>
<name>A0ABN8Q5I7_9CNID</name>
<proteinExistence type="predicted"/>
<reference evidence="2 3" key="1">
    <citation type="submission" date="2022-05" db="EMBL/GenBank/DDBJ databases">
        <authorList>
            <consortium name="Genoscope - CEA"/>
            <person name="William W."/>
        </authorList>
    </citation>
    <scope>NUCLEOTIDE SEQUENCE [LARGE SCALE GENOMIC DNA]</scope>
</reference>
<keyword evidence="1" id="KW-0812">Transmembrane</keyword>
<gene>
    <name evidence="2" type="ORF">PLOB_00001139</name>
</gene>
<comment type="caution">
    <text evidence="2">The sequence shown here is derived from an EMBL/GenBank/DDBJ whole genome shotgun (WGS) entry which is preliminary data.</text>
</comment>
<feature type="transmembrane region" description="Helical" evidence="1">
    <location>
        <begin position="12"/>
        <end position="31"/>
    </location>
</feature>
<evidence type="ECO:0000256" key="1">
    <source>
        <dbReference type="SAM" id="Phobius"/>
    </source>
</evidence>
<feature type="transmembrane region" description="Helical" evidence="1">
    <location>
        <begin position="105"/>
        <end position="127"/>
    </location>
</feature>
<keyword evidence="3" id="KW-1185">Reference proteome</keyword>
<evidence type="ECO:0008006" key="4">
    <source>
        <dbReference type="Google" id="ProtNLM"/>
    </source>
</evidence>
<accession>A0ABN8Q5I7</accession>
<organism evidence="2 3">
    <name type="scientific">Porites lobata</name>
    <dbReference type="NCBI Taxonomy" id="104759"/>
    <lineage>
        <taxon>Eukaryota</taxon>
        <taxon>Metazoa</taxon>
        <taxon>Cnidaria</taxon>
        <taxon>Anthozoa</taxon>
        <taxon>Hexacorallia</taxon>
        <taxon>Scleractinia</taxon>
        <taxon>Fungiina</taxon>
        <taxon>Poritidae</taxon>
        <taxon>Porites</taxon>
    </lineage>
</organism>
<sequence length="142" mass="15738">MAQFSATVAKMARLLAITQILTGILLFSFDIVDRYVPGGFTGYVYFGVWIGIWAGVFMGFSITSAVFGGIIIFFYGIGISLIISKDAKIYYDNVESYNKYYHVKVVILPVMLIMGIATFVIGIWAAICTCLLKPCCEQLEVQ</sequence>
<feature type="transmembrane region" description="Helical" evidence="1">
    <location>
        <begin position="66"/>
        <end position="84"/>
    </location>
</feature>
<protein>
    <recommendedName>
        <fullName evidence="4">Transmembrane protein</fullName>
    </recommendedName>
</protein>
<evidence type="ECO:0000313" key="3">
    <source>
        <dbReference type="Proteomes" id="UP001159405"/>
    </source>
</evidence>
<dbReference type="EMBL" id="CALNXK010000100">
    <property type="protein sequence ID" value="CAH3155003.1"/>
    <property type="molecule type" value="Genomic_DNA"/>
</dbReference>